<feature type="coiled-coil region" evidence="2">
    <location>
        <begin position="409"/>
        <end position="443"/>
    </location>
</feature>
<dbReference type="OrthoDB" id="273556at2759"/>
<protein>
    <submittedName>
        <fullName evidence="5">BRCA1-associated protein</fullName>
    </submittedName>
</protein>
<dbReference type="PANTHER" id="PTHR24007:SF7">
    <property type="entry name" value="BRCA1-ASSOCIATED PROTEIN"/>
    <property type="match status" value="1"/>
</dbReference>
<keyword evidence="6" id="KW-1185">Reference proteome</keyword>
<gene>
    <name evidence="5" type="primary">BRAP</name>
    <name evidence="5" type="ORF">Anas_01115</name>
</gene>
<dbReference type="InterPro" id="IPR013083">
    <property type="entry name" value="Znf_RING/FYVE/PHD"/>
</dbReference>
<dbReference type="Pfam" id="PF07576">
    <property type="entry name" value="BRAP2"/>
    <property type="match status" value="1"/>
</dbReference>
<dbReference type="Pfam" id="PF02148">
    <property type="entry name" value="zf-UBP"/>
    <property type="match status" value="1"/>
</dbReference>
<feature type="compositionally biased region" description="Low complexity" evidence="3">
    <location>
        <begin position="115"/>
        <end position="127"/>
    </location>
</feature>
<feature type="region of interest" description="Disordered" evidence="3">
    <location>
        <begin position="98"/>
        <end position="130"/>
    </location>
</feature>
<dbReference type="PANTHER" id="PTHR24007">
    <property type="entry name" value="BRCA1-ASSOCIATED PROTEIN"/>
    <property type="match status" value="1"/>
</dbReference>
<reference evidence="5 6" key="1">
    <citation type="journal article" date="2019" name="PLoS Biol.">
        <title>Sex chromosomes control vertical transmission of feminizing Wolbachia symbionts in an isopod.</title>
        <authorList>
            <person name="Becking T."/>
            <person name="Chebbi M.A."/>
            <person name="Giraud I."/>
            <person name="Moumen B."/>
            <person name="Laverre T."/>
            <person name="Caubet Y."/>
            <person name="Peccoud J."/>
            <person name="Gilbert C."/>
            <person name="Cordaux R."/>
        </authorList>
    </citation>
    <scope>NUCLEOTIDE SEQUENCE [LARGE SCALE GENOMIC DNA]</scope>
    <source>
        <strain evidence="5">ANa2</strain>
        <tissue evidence="5">Whole body excluding digestive tract and cuticle</tissue>
    </source>
</reference>
<feature type="compositionally biased region" description="Basic residues" evidence="3">
    <location>
        <begin position="469"/>
        <end position="478"/>
    </location>
</feature>
<dbReference type="SUPFAM" id="SSF57850">
    <property type="entry name" value="RING/U-box"/>
    <property type="match status" value="1"/>
</dbReference>
<dbReference type="GO" id="GO:0016567">
    <property type="term" value="P:protein ubiquitination"/>
    <property type="evidence" value="ECO:0007669"/>
    <property type="project" value="TreeGrafter"/>
</dbReference>
<evidence type="ECO:0000256" key="3">
    <source>
        <dbReference type="SAM" id="MobiDB-lite"/>
    </source>
</evidence>
<dbReference type="EMBL" id="SEYY01000470">
    <property type="protein sequence ID" value="KAB7507171.1"/>
    <property type="molecule type" value="Genomic_DNA"/>
</dbReference>
<dbReference type="SMART" id="SM00290">
    <property type="entry name" value="ZnF_UBP"/>
    <property type="match status" value="1"/>
</dbReference>
<dbReference type="GO" id="GO:0061630">
    <property type="term" value="F:ubiquitin protein ligase activity"/>
    <property type="evidence" value="ECO:0007669"/>
    <property type="project" value="TreeGrafter"/>
</dbReference>
<keyword evidence="1" id="KW-0862">Zinc</keyword>
<evidence type="ECO:0000313" key="6">
    <source>
        <dbReference type="Proteomes" id="UP000326759"/>
    </source>
</evidence>
<dbReference type="InterPro" id="IPR011422">
    <property type="entry name" value="BRAP2/ETP1_RRM"/>
</dbReference>
<dbReference type="GO" id="GO:0007265">
    <property type="term" value="P:Ras protein signal transduction"/>
    <property type="evidence" value="ECO:0007669"/>
    <property type="project" value="TreeGrafter"/>
</dbReference>
<feature type="region of interest" description="Disordered" evidence="3">
    <location>
        <begin position="451"/>
        <end position="478"/>
    </location>
</feature>
<organism evidence="5 6">
    <name type="scientific">Armadillidium nasatum</name>
    <dbReference type="NCBI Taxonomy" id="96803"/>
    <lineage>
        <taxon>Eukaryota</taxon>
        <taxon>Metazoa</taxon>
        <taxon>Ecdysozoa</taxon>
        <taxon>Arthropoda</taxon>
        <taxon>Crustacea</taxon>
        <taxon>Multicrustacea</taxon>
        <taxon>Malacostraca</taxon>
        <taxon>Eumalacostraca</taxon>
        <taxon>Peracarida</taxon>
        <taxon>Isopoda</taxon>
        <taxon>Oniscidea</taxon>
        <taxon>Crinocheta</taxon>
        <taxon>Armadillidiidae</taxon>
        <taxon>Armadillidium</taxon>
    </lineage>
</organism>
<dbReference type="InterPro" id="IPR001607">
    <property type="entry name" value="Znf_UBP"/>
</dbReference>
<comment type="caution">
    <text evidence="5">The sequence shown here is derived from an EMBL/GenBank/DDBJ whole genome shotgun (WGS) entry which is preliminary data.</text>
</comment>
<dbReference type="Proteomes" id="UP000326759">
    <property type="component" value="Unassembled WGS sequence"/>
</dbReference>
<evidence type="ECO:0000313" key="5">
    <source>
        <dbReference type="EMBL" id="KAB7507171.1"/>
    </source>
</evidence>
<feature type="domain" description="UBP-type" evidence="4">
    <location>
        <begin position="182"/>
        <end position="293"/>
    </location>
</feature>
<proteinExistence type="predicted"/>
<feature type="coiled-coil region" evidence="2">
    <location>
        <begin position="321"/>
        <end position="380"/>
    </location>
</feature>
<dbReference type="GO" id="GO:0005737">
    <property type="term" value="C:cytoplasm"/>
    <property type="evidence" value="ECO:0007669"/>
    <property type="project" value="TreeGrafter"/>
</dbReference>
<keyword evidence="2" id="KW-0175">Coiled coil</keyword>
<dbReference type="PROSITE" id="PS50271">
    <property type="entry name" value="ZF_UBP"/>
    <property type="match status" value="1"/>
</dbReference>
<evidence type="ECO:0000259" key="4">
    <source>
        <dbReference type="PROSITE" id="PS50271"/>
    </source>
</evidence>
<keyword evidence="1" id="KW-0863">Zinc-finger</keyword>
<sequence>MSVSLVVLRLETADKHPSLKHIEYQVETKLFIGTNQKDREASPSDWPVLVSDRLLAIHRGQREPSTITVISLDEEAVNKEMAAYGFDEISELKLKEEAEGNEKAKSGGIPRTSSKESTPGPSSSKEGNPTVDITQGILHLFKENTKTSLGPEGSRSEMLCLLGVPTSMTIHDLLQFTAPCYPAIEHMRIIRDTKPNQYMVLIKFKTQTPEEVPDQRCLSCGATDSLWICLICGHVGCGRYVGGHAHRHFMETNHLFSLQVGNNRVWDYVRDNYVHRLLQSEGDGKMVSYERSSPASDAGKEQNFEDEKMTAIQLECTHLLSSQLESQREYFEAKIAEAKCEALKEVEESKQQAQQKAEDLTNLEAEFSTLKKEKQSIDKKMQHLSQKYSKVIKELETEKQFNIVLAEGKKELTDRVQALENDLKEKDEKIKEMESQMNDIMAHLEGVNTVERNPELQGGDLTLGDKKKGFTSRRRRNK</sequence>
<keyword evidence="1" id="KW-0479">Metal-binding</keyword>
<evidence type="ECO:0000256" key="1">
    <source>
        <dbReference type="PROSITE-ProRule" id="PRU00502"/>
    </source>
</evidence>
<dbReference type="AlphaFoldDB" id="A0A5N5TM36"/>
<dbReference type="Gene3D" id="3.30.40.10">
    <property type="entry name" value="Zinc/RING finger domain, C3HC4 (zinc finger)"/>
    <property type="match status" value="1"/>
</dbReference>
<evidence type="ECO:0000256" key="2">
    <source>
        <dbReference type="SAM" id="Coils"/>
    </source>
</evidence>
<name>A0A5N5TM36_9CRUS</name>
<accession>A0A5N5TM36</accession>
<dbReference type="GO" id="GO:0008270">
    <property type="term" value="F:zinc ion binding"/>
    <property type="evidence" value="ECO:0007669"/>
    <property type="project" value="UniProtKB-KW"/>
</dbReference>